<comment type="subcellular location">
    <subcellularLocation>
        <location evidence="1">Cell membrane</location>
        <topology evidence="1">Multi-pass membrane protein</topology>
    </subcellularLocation>
</comment>
<keyword evidence="5 6" id="KW-0472">Membrane</keyword>
<name>A0A1H5M204_9PSED</name>
<evidence type="ECO:0000256" key="2">
    <source>
        <dbReference type="ARBA" id="ARBA00022475"/>
    </source>
</evidence>
<dbReference type="Proteomes" id="UP000199129">
    <property type="component" value="Unassembled WGS sequence"/>
</dbReference>
<evidence type="ECO:0000256" key="5">
    <source>
        <dbReference type="ARBA" id="ARBA00023136"/>
    </source>
</evidence>
<reference evidence="7 12" key="3">
    <citation type="submission" date="2019-09" db="EMBL/GenBank/DDBJ databases">
        <title>Draft genome sequences of 48 bacterial type strains from the CCUG.</title>
        <authorList>
            <person name="Tunovic T."/>
            <person name="Pineiro-Iglesias B."/>
            <person name="Unosson C."/>
            <person name="Inganas E."/>
            <person name="Ohlen M."/>
            <person name="Cardew S."/>
            <person name="Jensie-Markopoulos S."/>
            <person name="Salva-Serra F."/>
            <person name="Jaen-Luchoro D."/>
            <person name="Karlsson R."/>
            <person name="Svensson-Stadler L."/>
            <person name="Chun J."/>
            <person name="Moore E."/>
        </authorList>
    </citation>
    <scope>NUCLEOTIDE SEQUENCE [LARGE SCALE GENOMIC DNA]</scope>
    <source>
        <strain evidence="7 12">CCUG 51524</strain>
    </source>
</reference>
<feature type="transmembrane region" description="Helical" evidence="6">
    <location>
        <begin position="434"/>
        <end position="451"/>
    </location>
</feature>
<dbReference type="Pfam" id="PF04632">
    <property type="entry name" value="FUSC"/>
    <property type="match status" value="1"/>
</dbReference>
<dbReference type="EMBL" id="VZPQ01000027">
    <property type="protein sequence ID" value="KAB0563517.1"/>
    <property type="molecule type" value="Genomic_DNA"/>
</dbReference>
<feature type="transmembrane region" description="Helical" evidence="6">
    <location>
        <begin position="490"/>
        <end position="507"/>
    </location>
</feature>
<gene>
    <name evidence="8" type="ORF">C9383_19665</name>
    <name evidence="7" type="ORF">F7R03_26650</name>
    <name evidence="9" type="ORF">SAMN04490198_3047</name>
</gene>
<sequence>MTRHLIRLMGAIPRPYTSASFGYVLRSITAAGLALWLGFYLHLDSPFSGASTVLLLVHPTQGAVVGKGLNRAIGTLVGMIAALVLTGLFAQQMLLYILGIGLWLGLCVGAMTLLKHYRATAAVVAGYTVCLALGPALVAPEQGFDHVITRGTAVVLGVFSLSLIATLFSRKTSEQTVRRALSDVCARTARLLAAQFSGEPSPQLAGEQRQLAIDIGKVDDLLGIAWGESSLIRSRMLAIQVGLAQLQAAILNAPLSKPELEIQPALADAGRALQHLGEGIANTSYGFATAADQVGRIRIGRDSDLGSSLNPNSMLHRERSQEQLADFACALESFSSLDRKAYVAVRNVGFHRNYPDAARNGLRALFATLAVGGFWYLTAWDQGPTLLAVLGPCCTLLAVAAAPIDGISGFIRGTLYALLAAAVCKFLLLPHINGFPLLFMTLAIFWSFGIHATTQPRQTLQGIAYLIAFNTLVSTGGTAHYDFAEFANQALAWFAAMLISLLAFQILPKDANKQILALKGALHKETRLLLRYGQRIDQGKWQAKQQHRMVSLKNLLGPDNQHDYQVGYLSLQLSRELGRLQRKASRVDPASPIAKCAQAGIRRISRYAHAPSIGAAQARRTSKSMTRLGAHHLAACYQDLAWLLERYANTTNPSGSPRNRSWLQGRKHGVRGARICVSTHVGDMR</sequence>
<evidence type="ECO:0000256" key="4">
    <source>
        <dbReference type="ARBA" id="ARBA00022989"/>
    </source>
</evidence>
<feature type="transmembrane region" description="Helical" evidence="6">
    <location>
        <begin position="96"/>
        <end position="114"/>
    </location>
</feature>
<proteinExistence type="predicted"/>
<dbReference type="EMBL" id="PYWX01000058">
    <property type="protein sequence ID" value="PTC23522.1"/>
    <property type="molecule type" value="Genomic_DNA"/>
</dbReference>
<dbReference type="InterPro" id="IPR006726">
    <property type="entry name" value="PHBA_efflux_AaeB/fusaric-R"/>
</dbReference>
<keyword evidence="11" id="KW-1185">Reference proteome</keyword>
<evidence type="ECO:0000256" key="6">
    <source>
        <dbReference type="SAM" id="Phobius"/>
    </source>
</evidence>
<evidence type="ECO:0000313" key="9">
    <source>
        <dbReference type="EMBL" id="SEE83284.1"/>
    </source>
</evidence>
<feature type="transmembrane region" description="Helical" evidence="6">
    <location>
        <begin position="121"/>
        <end position="139"/>
    </location>
</feature>
<keyword evidence="4 6" id="KW-1133">Transmembrane helix</keyword>
<evidence type="ECO:0000256" key="3">
    <source>
        <dbReference type="ARBA" id="ARBA00022692"/>
    </source>
</evidence>
<feature type="transmembrane region" description="Helical" evidence="6">
    <location>
        <begin position="361"/>
        <end position="378"/>
    </location>
</feature>
<keyword evidence="2" id="KW-1003">Cell membrane</keyword>
<evidence type="ECO:0000313" key="7">
    <source>
        <dbReference type="EMBL" id="KAB0563517.1"/>
    </source>
</evidence>
<feature type="transmembrane region" description="Helical" evidence="6">
    <location>
        <begin position="463"/>
        <end position="484"/>
    </location>
</feature>
<dbReference type="GO" id="GO:0022857">
    <property type="term" value="F:transmembrane transporter activity"/>
    <property type="evidence" value="ECO:0007669"/>
    <property type="project" value="InterPro"/>
</dbReference>
<evidence type="ECO:0000313" key="12">
    <source>
        <dbReference type="Proteomes" id="UP000423257"/>
    </source>
</evidence>
<reference evidence="8 11" key="2">
    <citation type="submission" date="2018-03" db="EMBL/GenBank/DDBJ databases">
        <title>Draft genome sequence of the type strain of Pseudomonas palleroniana LMG 23076, isolated from rice in Cameroon.</title>
        <authorList>
            <person name="Tambong J.T."/>
        </authorList>
    </citation>
    <scope>NUCLEOTIDE SEQUENCE [LARGE SCALE GENOMIC DNA]</scope>
    <source>
        <strain evidence="8 11">LMG 23076</strain>
    </source>
</reference>
<dbReference type="RefSeq" id="WP_090368691.1">
    <property type="nucleotide sequence ID" value="NZ_FNUA01000002.1"/>
</dbReference>
<dbReference type="PANTHER" id="PTHR30509">
    <property type="entry name" value="P-HYDROXYBENZOIC ACID EFFLUX PUMP SUBUNIT-RELATED"/>
    <property type="match status" value="1"/>
</dbReference>
<accession>A0A1H5M204</accession>
<dbReference type="AlphaFoldDB" id="A0A1H5M204"/>
<evidence type="ECO:0000313" key="10">
    <source>
        <dbReference type="Proteomes" id="UP000199129"/>
    </source>
</evidence>
<evidence type="ECO:0000313" key="8">
    <source>
        <dbReference type="EMBL" id="PTC23522.1"/>
    </source>
</evidence>
<organism evidence="9 10">
    <name type="scientific">Pseudomonas palleroniana</name>
    <dbReference type="NCBI Taxonomy" id="191390"/>
    <lineage>
        <taxon>Bacteria</taxon>
        <taxon>Pseudomonadati</taxon>
        <taxon>Pseudomonadota</taxon>
        <taxon>Gammaproteobacteria</taxon>
        <taxon>Pseudomonadales</taxon>
        <taxon>Pseudomonadaceae</taxon>
        <taxon>Pseudomonas</taxon>
    </lineage>
</organism>
<evidence type="ECO:0000256" key="1">
    <source>
        <dbReference type="ARBA" id="ARBA00004651"/>
    </source>
</evidence>
<feature type="transmembrane region" description="Helical" evidence="6">
    <location>
        <begin position="151"/>
        <end position="169"/>
    </location>
</feature>
<dbReference type="Proteomes" id="UP000240476">
    <property type="component" value="Unassembled WGS sequence"/>
</dbReference>
<dbReference type="EMBL" id="FNUA01000002">
    <property type="protein sequence ID" value="SEE83284.1"/>
    <property type="molecule type" value="Genomic_DNA"/>
</dbReference>
<dbReference type="Proteomes" id="UP000423257">
    <property type="component" value="Unassembled WGS sequence"/>
</dbReference>
<dbReference type="PANTHER" id="PTHR30509:SF40">
    <property type="entry name" value="BLR3852 PROTEIN"/>
    <property type="match status" value="1"/>
</dbReference>
<reference evidence="9 10" key="1">
    <citation type="submission" date="2016-10" db="EMBL/GenBank/DDBJ databases">
        <authorList>
            <person name="de Groot N.N."/>
        </authorList>
    </citation>
    <scope>NUCLEOTIDE SEQUENCE [LARGE SCALE GENOMIC DNA]</scope>
    <source>
        <strain evidence="9 10">BS3265</strain>
    </source>
</reference>
<protein>
    <submittedName>
        <fullName evidence="7">FUSC family protein</fullName>
    </submittedName>
    <submittedName>
        <fullName evidence="9">Uncharacterized membrane protein YccC</fullName>
    </submittedName>
</protein>
<evidence type="ECO:0000313" key="11">
    <source>
        <dbReference type="Proteomes" id="UP000240476"/>
    </source>
</evidence>
<dbReference type="GO" id="GO:0005886">
    <property type="term" value="C:plasma membrane"/>
    <property type="evidence" value="ECO:0007669"/>
    <property type="project" value="UniProtKB-SubCell"/>
</dbReference>
<keyword evidence="3 6" id="KW-0812">Transmembrane</keyword>
<feature type="transmembrane region" description="Helical" evidence="6">
    <location>
        <begin position="21"/>
        <end position="41"/>
    </location>
</feature>